<feature type="compositionally biased region" description="Basic and acidic residues" evidence="1">
    <location>
        <begin position="12"/>
        <end position="24"/>
    </location>
</feature>
<sequence length="165" mass="19357">ENTKKKKTKQINKKESKKAKNENQKKKKKRKKKGKDKDKEKENDNNGMETMKEMDGDMKMSDTHPGGSDSAMNTTDREKEKGFRKNQENNNSNTRKRTIPRRQLPPNKTLFLEGLPWDTTHTELVMIFQQFVFFLSCLHFLNKMFVCLSVTKKKKKGIKDLNVFA</sequence>
<dbReference type="InterPro" id="IPR012677">
    <property type="entry name" value="Nucleotide-bd_a/b_plait_sf"/>
</dbReference>
<proteinExistence type="predicted"/>
<gene>
    <name evidence="2" type="ORF">RFI_31449</name>
</gene>
<dbReference type="OrthoDB" id="266020at2759"/>
<dbReference type="EMBL" id="ASPP01027641">
    <property type="protein sequence ID" value="ETO05947.1"/>
    <property type="molecule type" value="Genomic_DNA"/>
</dbReference>
<organism evidence="2 3">
    <name type="scientific">Reticulomyxa filosa</name>
    <dbReference type="NCBI Taxonomy" id="46433"/>
    <lineage>
        <taxon>Eukaryota</taxon>
        <taxon>Sar</taxon>
        <taxon>Rhizaria</taxon>
        <taxon>Retaria</taxon>
        <taxon>Foraminifera</taxon>
        <taxon>Monothalamids</taxon>
        <taxon>Reticulomyxidae</taxon>
        <taxon>Reticulomyxa</taxon>
    </lineage>
</organism>
<protein>
    <recommendedName>
        <fullName evidence="4">RRM domain-containing protein</fullName>
    </recommendedName>
</protein>
<comment type="caution">
    <text evidence="2">The sequence shown here is derived from an EMBL/GenBank/DDBJ whole genome shotgun (WGS) entry which is preliminary data.</text>
</comment>
<reference evidence="2 3" key="1">
    <citation type="journal article" date="2013" name="Curr. Biol.">
        <title>The Genome of the Foraminiferan Reticulomyxa filosa.</title>
        <authorList>
            <person name="Glockner G."/>
            <person name="Hulsmann N."/>
            <person name="Schleicher M."/>
            <person name="Noegel A.A."/>
            <person name="Eichinger L."/>
            <person name="Gallinger C."/>
            <person name="Pawlowski J."/>
            <person name="Sierra R."/>
            <person name="Euteneuer U."/>
            <person name="Pillet L."/>
            <person name="Moustafa A."/>
            <person name="Platzer M."/>
            <person name="Groth M."/>
            <person name="Szafranski K."/>
            <person name="Schliwa M."/>
        </authorList>
    </citation>
    <scope>NUCLEOTIDE SEQUENCE [LARGE SCALE GENOMIC DNA]</scope>
</reference>
<feature type="compositionally biased region" description="Basic residues" evidence="1">
    <location>
        <begin position="1"/>
        <end position="11"/>
    </location>
</feature>
<dbReference type="Gene3D" id="3.30.70.330">
    <property type="match status" value="1"/>
</dbReference>
<dbReference type="InterPro" id="IPR035979">
    <property type="entry name" value="RBD_domain_sf"/>
</dbReference>
<dbReference type="SUPFAM" id="SSF54928">
    <property type="entry name" value="RNA-binding domain, RBD"/>
    <property type="match status" value="1"/>
</dbReference>
<feature type="non-terminal residue" evidence="2">
    <location>
        <position position="1"/>
    </location>
</feature>
<feature type="compositionally biased region" description="Basic and acidic residues" evidence="1">
    <location>
        <begin position="75"/>
        <end position="87"/>
    </location>
</feature>
<accession>X6LXT4</accession>
<name>X6LXT4_RETFI</name>
<feature type="region of interest" description="Disordered" evidence="1">
    <location>
        <begin position="1"/>
        <end position="104"/>
    </location>
</feature>
<evidence type="ECO:0000313" key="2">
    <source>
        <dbReference type="EMBL" id="ETO05947.1"/>
    </source>
</evidence>
<feature type="compositionally biased region" description="Basic and acidic residues" evidence="1">
    <location>
        <begin position="35"/>
        <end position="62"/>
    </location>
</feature>
<evidence type="ECO:0000313" key="3">
    <source>
        <dbReference type="Proteomes" id="UP000023152"/>
    </source>
</evidence>
<feature type="compositionally biased region" description="Basic residues" evidence="1">
    <location>
        <begin position="25"/>
        <end position="34"/>
    </location>
</feature>
<dbReference type="Proteomes" id="UP000023152">
    <property type="component" value="Unassembled WGS sequence"/>
</dbReference>
<evidence type="ECO:0000256" key="1">
    <source>
        <dbReference type="SAM" id="MobiDB-lite"/>
    </source>
</evidence>
<evidence type="ECO:0008006" key="4">
    <source>
        <dbReference type="Google" id="ProtNLM"/>
    </source>
</evidence>
<dbReference type="GO" id="GO:0003676">
    <property type="term" value="F:nucleic acid binding"/>
    <property type="evidence" value="ECO:0007669"/>
    <property type="project" value="InterPro"/>
</dbReference>
<dbReference type="AlphaFoldDB" id="X6LXT4"/>
<keyword evidence="3" id="KW-1185">Reference proteome</keyword>